<dbReference type="Pfam" id="PF06853">
    <property type="entry name" value="DUF1249"/>
    <property type="match status" value="1"/>
</dbReference>
<organism evidence="1 2">
    <name type="scientific">Dokdonella immobilis</name>
    <dbReference type="NCBI Taxonomy" id="578942"/>
    <lineage>
        <taxon>Bacteria</taxon>
        <taxon>Pseudomonadati</taxon>
        <taxon>Pseudomonadota</taxon>
        <taxon>Gammaproteobacteria</taxon>
        <taxon>Lysobacterales</taxon>
        <taxon>Rhodanobacteraceae</taxon>
        <taxon>Dokdonella</taxon>
    </lineage>
</organism>
<dbReference type="EMBL" id="FOVF01000016">
    <property type="protein sequence ID" value="SFN34820.1"/>
    <property type="molecule type" value="Genomic_DNA"/>
</dbReference>
<keyword evidence="2" id="KW-1185">Reference proteome</keyword>
<dbReference type="PANTHER" id="PTHR38774:SF1">
    <property type="entry name" value="CYTOPLASMIC PROTEIN"/>
    <property type="match status" value="1"/>
</dbReference>
<evidence type="ECO:0000313" key="2">
    <source>
        <dbReference type="Proteomes" id="UP000198575"/>
    </source>
</evidence>
<accession>A0A1I4YB59</accession>
<evidence type="ECO:0000313" key="1">
    <source>
        <dbReference type="EMBL" id="SFN34820.1"/>
    </source>
</evidence>
<name>A0A1I4YB59_9GAMM</name>
<gene>
    <name evidence="1" type="ORF">SAMN05216289_1167</name>
</gene>
<evidence type="ECO:0008006" key="3">
    <source>
        <dbReference type="Google" id="ProtNLM"/>
    </source>
</evidence>
<dbReference type="Proteomes" id="UP000198575">
    <property type="component" value="Unassembled WGS sequence"/>
</dbReference>
<protein>
    <recommendedName>
        <fullName evidence="3">DUF1249 domain-containing protein</fullName>
    </recommendedName>
</protein>
<dbReference type="STRING" id="578942.SAMN05216289_1167"/>
<sequence length="186" mass="21098">MVPPAAAQQQSGRKNGRCYDRSMSTLVAHRKAVLPSRFSWLMGMHGENFHRLAHLFAPQRLNAGFYLSSVDDQLDVRLEIIEHHPYTIDLELTYCLRDSETGGLVPSARIRMYRDARMAEVLHYHADLRLEQALGPLPPARTIFERRVRRSSFLNRWLEYLAEQGHSIGTLVPAPGVAAKPLEAIA</sequence>
<dbReference type="PANTHER" id="PTHR38774">
    <property type="entry name" value="CYTOPLASMIC PROTEIN-RELATED"/>
    <property type="match status" value="1"/>
</dbReference>
<dbReference type="AlphaFoldDB" id="A0A1I4YB59"/>
<dbReference type="InterPro" id="IPR009659">
    <property type="entry name" value="DUF1249"/>
</dbReference>
<reference evidence="1 2" key="1">
    <citation type="submission" date="2016-10" db="EMBL/GenBank/DDBJ databases">
        <authorList>
            <person name="de Groot N.N."/>
        </authorList>
    </citation>
    <scope>NUCLEOTIDE SEQUENCE [LARGE SCALE GENOMIC DNA]</scope>
    <source>
        <strain evidence="1 2">CGMCC 1.7659</strain>
    </source>
</reference>
<proteinExistence type="predicted"/>